<evidence type="ECO:0000256" key="4">
    <source>
        <dbReference type="ARBA" id="ARBA00022475"/>
    </source>
</evidence>
<evidence type="ECO:0000256" key="7">
    <source>
        <dbReference type="ARBA" id="ARBA00023136"/>
    </source>
</evidence>
<dbReference type="Pfam" id="PF01311">
    <property type="entry name" value="Bac_export_1"/>
    <property type="match status" value="1"/>
</dbReference>
<reference evidence="11 12" key="1">
    <citation type="journal article" date="2016" name="Appl. Environ. Microbiol.">
        <title>Lack of Overt Genome Reduction in the Bryostatin-Producing Bryozoan Symbiont "Candidatus Endobugula sertula".</title>
        <authorList>
            <person name="Miller I.J."/>
            <person name="Vanee N."/>
            <person name="Fong S.S."/>
            <person name="Lim-Fong G.E."/>
            <person name="Kwan J.C."/>
        </authorList>
    </citation>
    <scope>NUCLEOTIDE SEQUENCE [LARGE SCALE GENOMIC DNA]</scope>
    <source>
        <strain evidence="11">AB1-4</strain>
    </source>
</reference>
<keyword evidence="6 10" id="KW-1133">Transmembrane helix</keyword>
<keyword evidence="5 10" id="KW-0812">Transmembrane</keyword>
<dbReference type="EMBL" id="MDLC01000043">
    <property type="protein sequence ID" value="ODS23000.1"/>
    <property type="molecule type" value="Genomic_DNA"/>
</dbReference>
<dbReference type="GO" id="GO:0009425">
    <property type="term" value="C:bacterial-type flagellum basal body"/>
    <property type="evidence" value="ECO:0007669"/>
    <property type="project" value="UniProtKB-SubCell"/>
</dbReference>
<feature type="transmembrane region" description="Helical" evidence="10">
    <location>
        <begin position="120"/>
        <end position="139"/>
    </location>
</feature>
<dbReference type="PRINTS" id="PR00953">
    <property type="entry name" value="TYPE3IMRPROT"/>
</dbReference>
<name>A0A1D2QN66_9GAMM</name>
<feature type="transmembrane region" description="Helical" evidence="10">
    <location>
        <begin position="79"/>
        <end position="99"/>
    </location>
</feature>
<feature type="transmembrane region" description="Helical" evidence="10">
    <location>
        <begin position="42"/>
        <end position="59"/>
    </location>
</feature>
<keyword evidence="8 10" id="KW-0975">Bacterial flagellum</keyword>
<evidence type="ECO:0000256" key="6">
    <source>
        <dbReference type="ARBA" id="ARBA00022989"/>
    </source>
</evidence>
<dbReference type="GO" id="GO:0005886">
    <property type="term" value="C:plasma membrane"/>
    <property type="evidence" value="ECO:0007669"/>
    <property type="project" value="UniProtKB-SubCell"/>
</dbReference>
<gene>
    <name evidence="11" type="ORF">AB835_11205</name>
</gene>
<keyword evidence="4 10" id="KW-1003">Cell membrane</keyword>
<keyword evidence="11" id="KW-0969">Cilium</keyword>
<feature type="transmembrane region" description="Helical" evidence="10">
    <location>
        <begin position="145"/>
        <end position="167"/>
    </location>
</feature>
<dbReference type="AlphaFoldDB" id="A0A1D2QN66"/>
<evidence type="ECO:0000313" key="12">
    <source>
        <dbReference type="Proteomes" id="UP000242502"/>
    </source>
</evidence>
<organism evidence="11 12">
    <name type="scientific">Candidatus Endobugula sertula</name>
    <name type="common">Bugula neritina bacterial symbiont</name>
    <dbReference type="NCBI Taxonomy" id="62101"/>
    <lineage>
        <taxon>Bacteria</taxon>
        <taxon>Pseudomonadati</taxon>
        <taxon>Pseudomonadota</taxon>
        <taxon>Gammaproteobacteria</taxon>
        <taxon>Cellvibrionales</taxon>
        <taxon>Cellvibrionaceae</taxon>
        <taxon>Candidatus Endobugula</taxon>
    </lineage>
</organism>
<comment type="caution">
    <text evidence="11">The sequence shown here is derived from an EMBL/GenBank/DDBJ whole genome shotgun (WGS) entry which is preliminary data.</text>
</comment>
<keyword evidence="7 10" id="KW-0472">Membrane</keyword>
<evidence type="ECO:0000313" key="11">
    <source>
        <dbReference type="EMBL" id="ODS23000.1"/>
    </source>
</evidence>
<evidence type="ECO:0000256" key="9">
    <source>
        <dbReference type="NCBIfam" id="TIGR01400"/>
    </source>
</evidence>
<keyword evidence="11" id="KW-0282">Flagellum</keyword>
<dbReference type="GO" id="GO:0044780">
    <property type="term" value="P:bacterial-type flagellum assembly"/>
    <property type="evidence" value="ECO:0007669"/>
    <property type="project" value="UniProtKB-UniRule"/>
</dbReference>
<evidence type="ECO:0000256" key="8">
    <source>
        <dbReference type="ARBA" id="ARBA00023143"/>
    </source>
</evidence>
<proteinExistence type="inferred from homology"/>
<feature type="transmembrane region" description="Helical" evidence="10">
    <location>
        <begin position="179"/>
        <end position="202"/>
    </location>
</feature>
<comment type="subcellular location">
    <subcellularLocation>
        <location evidence="10">Cell membrane</location>
        <topology evidence="10">Multi-pass membrane protein</topology>
    </subcellularLocation>
    <subcellularLocation>
        <location evidence="10">Bacterial flagellum basal body</location>
    </subcellularLocation>
</comment>
<dbReference type="InterPro" id="IPR006303">
    <property type="entry name" value="FliR"/>
</dbReference>
<dbReference type="PANTHER" id="PTHR30065:SF8">
    <property type="entry name" value="FLAGELLAR BIOSYNTHETIC PROTEIN FLIR"/>
    <property type="match status" value="1"/>
</dbReference>
<evidence type="ECO:0000256" key="5">
    <source>
        <dbReference type="ARBA" id="ARBA00022692"/>
    </source>
</evidence>
<dbReference type="GO" id="GO:0006605">
    <property type="term" value="P:protein targeting"/>
    <property type="evidence" value="ECO:0007669"/>
    <property type="project" value="UniProtKB-UniRule"/>
</dbReference>
<accession>A0A1D2QN66</accession>
<sequence>MLVVTESYIIGLVGQYLLPLIRITAFFMAAPIFGTRLVSARVRLLLGVSMTILIAPFLADLQAVSNLSMTTMLIVIQQMMVGIALGFVFQVVFQVFILAGQYIAMKMGLGFASMNDPANGVSVTVLSQFYMLTTTLLFLSVNGHLVLIQILIDSFSILPIGVIGLDAQSFYQIVNLGGWMFGSALTIALPVLTALLLVNIAFGVMSRSAPQMNIFAVGFPITLLFGLFIMWVGFPALLPSFNMLIDEAFNFAINLMQ</sequence>
<evidence type="ECO:0000256" key="1">
    <source>
        <dbReference type="ARBA" id="ARBA00002578"/>
    </source>
</evidence>
<comment type="function">
    <text evidence="1 10">Role in flagellar biosynthesis.</text>
</comment>
<evidence type="ECO:0000256" key="3">
    <source>
        <dbReference type="ARBA" id="ARBA00021717"/>
    </source>
</evidence>
<dbReference type="Proteomes" id="UP000242502">
    <property type="component" value="Unassembled WGS sequence"/>
</dbReference>
<protein>
    <recommendedName>
        <fullName evidence="3 9">Flagellar biosynthetic protein FliR</fullName>
    </recommendedName>
</protein>
<feature type="transmembrane region" description="Helical" evidence="10">
    <location>
        <begin position="214"/>
        <end position="234"/>
    </location>
</feature>
<comment type="similarity">
    <text evidence="2 10">Belongs to the FliR/MopE/SpaR family.</text>
</comment>
<dbReference type="PANTHER" id="PTHR30065">
    <property type="entry name" value="FLAGELLAR BIOSYNTHETIC PROTEIN FLIR"/>
    <property type="match status" value="1"/>
</dbReference>
<keyword evidence="11" id="KW-0966">Cell projection</keyword>
<dbReference type="NCBIfam" id="TIGR01400">
    <property type="entry name" value="fliR"/>
    <property type="match status" value="1"/>
</dbReference>
<dbReference type="InterPro" id="IPR002010">
    <property type="entry name" value="T3SS_IM_R"/>
</dbReference>
<evidence type="ECO:0000256" key="10">
    <source>
        <dbReference type="RuleBase" id="RU362071"/>
    </source>
</evidence>
<evidence type="ECO:0000256" key="2">
    <source>
        <dbReference type="ARBA" id="ARBA00009772"/>
    </source>
</evidence>
<feature type="transmembrane region" description="Helical" evidence="10">
    <location>
        <begin position="12"/>
        <end position="30"/>
    </location>
</feature>
<dbReference type="STRING" id="62101.AB835_11205"/>